<gene>
    <name evidence="2" type="ORF">N7G274_005701</name>
</gene>
<evidence type="ECO:0000313" key="3">
    <source>
        <dbReference type="Proteomes" id="UP001590950"/>
    </source>
</evidence>
<dbReference type="EMBL" id="JBEFKJ010000017">
    <property type="protein sequence ID" value="KAL2041319.1"/>
    <property type="molecule type" value="Genomic_DNA"/>
</dbReference>
<accession>A0ABR4A736</accession>
<evidence type="ECO:0000259" key="1">
    <source>
        <dbReference type="Pfam" id="PF00291"/>
    </source>
</evidence>
<organism evidence="2 3">
    <name type="scientific">Stereocaulon virgatum</name>
    <dbReference type="NCBI Taxonomy" id="373712"/>
    <lineage>
        <taxon>Eukaryota</taxon>
        <taxon>Fungi</taxon>
        <taxon>Dikarya</taxon>
        <taxon>Ascomycota</taxon>
        <taxon>Pezizomycotina</taxon>
        <taxon>Lecanoromycetes</taxon>
        <taxon>OSLEUM clade</taxon>
        <taxon>Lecanoromycetidae</taxon>
        <taxon>Lecanorales</taxon>
        <taxon>Lecanorineae</taxon>
        <taxon>Stereocaulaceae</taxon>
        <taxon>Stereocaulon</taxon>
    </lineage>
</organism>
<reference evidence="2 3" key="1">
    <citation type="submission" date="2024-09" db="EMBL/GenBank/DDBJ databases">
        <title>Rethinking Asexuality: The Enigmatic Case of Functional Sexual Genes in Lepraria (Stereocaulaceae).</title>
        <authorList>
            <person name="Doellman M."/>
            <person name="Sun Y."/>
            <person name="Barcenas-Pena A."/>
            <person name="Lumbsch H.T."/>
            <person name="Grewe F."/>
        </authorList>
    </citation>
    <scope>NUCLEOTIDE SEQUENCE [LARGE SCALE GENOMIC DNA]</scope>
    <source>
        <strain evidence="2 3">Mercado 3170</strain>
    </source>
</reference>
<dbReference type="InterPro" id="IPR001926">
    <property type="entry name" value="TrpB-like_PALP"/>
</dbReference>
<dbReference type="InterPro" id="IPR050214">
    <property type="entry name" value="Cys_Synth/Cystath_Beta-Synth"/>
</dbReference>
<dbReference type="CDD" id="cd01561">
    <property type="entry name" value="CBS_like"/>
    <property type="match status" value="1"/>
</dbReference>
<evidence type="ECO:0000313" key="2">
    <source>
        <dbReference type="EMBL" id="KAL2041319.1"/>
    </source>
</evidence>
<feature type="domain" description="Tryptophan synthase beta chain-like PALP" evidence="1">
    <location>
        <begin position="76"/>
        <end position="391"/>
    </location>
</feature>
<keyword evidence="3" id="KW-1185">Reference proteome</keyword>
<protein>
    <recommendedName>
        <fullName evidence="1">Tryptophan synthase beta chain-like PALP domain-containing protein</fullName>
    </recommendedName>
</protein>
<sequence length="427" mass="46221">MENRPKIYATAAFVTGILLALGYKDFYPELERRFWRRRAENKTLVGAGLHNKDDHINLEDHERGGGVIKVPEGIEACIGNTPLFKIKSLSEGTGCDILAKAEFLNGGGGGPKDRVALSIIDLAEEQGLLKPYSGDTIYEGTVGSTGISLATVCRARGYLAYICMPSDQATEKSDLLQKLGAVVERVPPAPIIDPMHFVNRARTLATEHTADPNRLGRGYFANQFENEANWQAHHNGTGPEIFHQCGGEIDAFVAGAGTGGTLAGVARYMKSRLSEVRIVLADPQGSGLYNWVKYGVMFDTKEKEGTRRRSQVDTIVEGIGINRVTANFEAGRELIDDAFKVDDEQALAMARWLVEKDGIFVGSSSAVNCVAAVKTARDLGPGHRIITILCDSGTRHISKFWAIAGNIGGKTDSRLEDIIGPNNTSDG</sequence>
<dbReference type="Pfam" id="PF00291">
    <property type="entry name" value="PALP"/>
    <property type="match status" value="1"/>
</dbReference>
<dbReference type="Gene3D" id="3.40.50.1100">
    <property type="match status" value="2"/>
</dbReference>
<proteinExistence type="predicted"/>
<dbReference type="PANTHER" id="PTHR10314">
    <property type="entry name" value="CYSTATHIONINE BETA-SYNTHASE"/>
    <property type="match status" value="1"/>
</dbReference>
<dbReference type="InterPro" id="IPR036052">
    <property type="entry name" value="TrpB-like_PALP_sf"/>
</dbReference>
<name>A0ABR4A736_9LECA</name>
<dbReference type="SUPFAM" id="SSF53686">
    <property type="entry name" value="Tryptophan synthase beta subunit-like PLP-dependent enzymes"/>
    <property type="match status" value="1"/>
</dbReference>
<dbReference type="Proteomes" id="UP001590950">
    <property type="component" value="Unassembled WGS sequence"/>
</dbReference>
<comment type="caution">
    <text evidence="2">The sequence shown here is derived from an EMBL/GenBank/DDBJ whole genome shotgun (WGS) entry which is preliminary data.</text>
</comment>